<dbReference type="AlphaFoldDB" id="A0A1Q9C989"/>
<feature type="domain" description="Reverse transcriptase Ty1/copia-type" evidence="2">
    <location>
        <begin position="173"/>
        <end position="411"/>
    </location>
</feature>
<keyword evidence="4" id="KW-1185">Reference proteome</keyword>
<gene>
    <name evidence="3" type="primary">GIP</name>
    <name evidence="3" type="ORF">AK812_SmicGene40208</name>
</gene>
<accession>A0A1Q9C989</accession>
<proteinExistence type="predicted"/>
<feature type="region of interest" description="Disordered" evidence="1">
    <location>
        <begin position="60"/>
        <end position="98"/>
    </location>
</feature>
<dbReference type="Proteomes" id="UP000186817">
    <property type="component" value="Unassembled WGS sequence"/>
</dbReference>
<sequence length="685" mass="77235">MDVAVSRHRNTYVLKLKWRSCSVDLDADETFDGDLFPEDEEMPFAVDDQADDIDNMSEYVPSEPGEDLDPEALRVSPPLRRLKRKTRPPDSTDEGRDINEAHFTKKELTQRGVEKRQEKELRWAEIPVEARAQFKEAEETQWKEHLSFDALEPLSVSESIEVRRRVDPARILRSRWAYKDKNWSKRRGDEQTPWKCKARLVIAGHTDPDHVNGLSTDAPTLSRPALMSLLQRLANGLDGSDPWKASAGDIRCAFLTGGYLKRDEELFLHQPSTGFAGLHPEQLVRVKKNIFGLATSPHEWWLDLQRGIKTITVVTNGEEHAFDQCALDPCVFLLRRRDGERLVGRPCAYGGSHVDDLLVIAPTSIGNVVKKKLSDTFPVDTWEDDEFAYLGSEIVCRGDSVLFRQKPYIENRLFTVDIPRNVNEDDLAGPEQIADNRSLVGALSWVSAQSRPDLTCSVSMAQQLQKSPTYGDVNFTNGISQKAKEYKENGLTFHKVDDKHAVILVYHHAAWANAYEGEYDEEGFELYEEDKANGLQHHGPPSHREGRKAKRGNSHVASQLGELVILTEKFAIAGGSSQGSILDWKSRAGQRVCRSTFSAETQACVEGLEGGQYVRAVYEAITYGDLRRVEDAMLPIVCLSDCRSLYDHLHREGVPRTPADRRLAIDLAALRQALRTHPKGIWSEA</sequence>
<dbReference type="Pfam" id="PF07727">
    <property type="entry name" value="RVT_2"/>
    <property type="match status" value="1"/>
</dbReference>
<organism evidence="3 4">
    <name type="scientific">Symbiodinium microadriaticum</name>
    <name type="common">Dinoflagellate</name>
    <name type="synonym">Zooxanthella microadriatica</name>
    <dbReference type="NCBI Taxonomy" id="2951"/>
    <lineage>
        <taxon>Eukaryota</taxon>
        <taxon>Sar</taxon>
        <taxon>Alveolata</taxon>
        <taxon>Dinophyceae</taxon>
        <taxon>Suessiales</taxon>
        <taxon>Symbiodiniaceae</taxon>
        <taxon>Symbiodinium</taxon>
    </lineage>
</organism>
<evidence type="ECO:0000313" key="4">
    <source>
        <dbReference type="Proteomes" id="UP000186817"/>
    </source>
</evidence>
<name>A0A1Q9C989_SYMMI</name>
<dbReference type="EMBL" id="LSRX01001477">
    <property type="protein sequence ID" value="OLP79499.1"/>
    <property type="molecule type" value="Genomic_DNA"/>
</dbReference>
<dbReference type="InterPro" id="IPR013103">
    <property type="entry name" value="RVT_2"/>
</dbReference>
<reference evidence="3 4" key="1">
    <citation type="submission" date="2016-02" db="EMBL/GenBank/DDBJ databases">
        <title>Genome analysis of coral dinoflagellate symbionts highlights evolutionary adaptations to a symbiotic lifestyle.</title>
        <authorList>
            <person name="Aranda M."/>
            <person name="Li Y."/>
            <person name="Liew Y.J."/>
            <person name="Baumgarten S."/>
            <person name="Simakov O."/>
            <person name="Wilson M."/>
            <person name="Piel J."/>
            <person name="Ashoor H."/>
            <person name="Bougouffa S."/>
            <person name="Bajic V.B."/>
            <person name="Ryu T."/>
            <person name="Ravasi T."/>
            <person name="Bayer T."/>
            <person name="Micklem G."/>
            <person name="Kim H."/>
            <person name="Bhak J."/>
            <person name="Lajeunesse T.C."/>
            <person name="Voolstra C.R."/>
        </authorList>
    </citation>
    <scope>NUCLEOTIDE SEQUENCE [LARGE SCALE GENOMIC DNA]</scope>
    <source>
        <strain evidence="3 4">CCMP2467</strain>
    </source>
</reference>
<evidence type="ECO:0000313" key="3">
    <source>
        <dbReference type="EMBL" id="OLP79499.1"/>
    </source>
</evidence>
<comment type="caution">
    <text evidence="3">The sequence shown here is derived from an EMBL/GenBank/DDBJ whole genome shotgun (WGS) entry which is preliminary data.</text>
</comment>
<feature type="region of interest" description="Disordered" evidence="1">
    <location>
        <begin position="533"/>
        <end position="553"/>
    </location>
</feature>
<protein>
    <submittedName>
        <fullName evidence="3">Copia protein</fullName>
    </submittedName>
</protein>
<evidence type="ECO:0000256" key="1">
    <source>
        <dbReference type="SAM" id="MobiDB-lite"/>
    </source>
</evidence>
<feature type="compositionally biased region" description="Basic and acidic residues" evidence="1">
    <location>
        <begin position="87"/>
        <end position="98"/>
    </location>
</feature>
<evidence type="ECO:0000259" key="2">
    <source>
        <dbReference type="Pfam" id="PF07727"/>
    </source>
</evidence>
<dbReference type="OrthoDB" id="442457at2759"/>